<protein>
    <recommendedName>
        <fullName evidence="8">Mediator of RNA polymerase II transcription subunit 8</fullName>
    </recommendedName>
    <alternativeName>
        <fullName evidence="8">Mediator complex subunit 8</fullName>
    </alternativeName>
</protein>
<dbReference type="PANTHER" id="PTHR13074:SF9">
    <property type="entry name" value="MEDIATOR OF RNA POLYMERASE II TRANSCRIPTION SUBUNIT 8"/>
    <property type="match status" value="1"/>
</dbReference>
<dbReference type="InterPro" id="IPR019364">
    <property type="entry name" value="Mediatior_Med8_fun/met"/>
</dbReference>
<dbReference type="PANTHER" id="PTHR13074">
    <property type="entry name" value="MEDIATOR OF RNA POLYMERASE II TRANSCRIPTION SUBUNIT 8"/>
    <property type="match status" value="1"/>
</dbReference>
<organism evidence="10 11">
    <name type="scientific">Limulus polyphemus</name>
    <name type="common">Atlantic horseshoe crab</name>
    <dbReference type="NCBI Taxonomy" id="6850"/>
    <lineage>
        <taxon>Eukaryota</taxon>
        <taxon>Metazoa</taxon>
        <taxon>Ecdysozoa</taxon>
        <taxon>Arthropoda</taxon>
        <taxon>Chelicerata</taxon>
        <taxon>Merostomata</taxon>
        <taxon>Xiphosura</taxon>
        <taxon>Limulidae</taxon>
        <taxon>Limulus</taxon>
    </lineage>
</organism>
<keyword evidence="7 8" id="KW-0539">Nucleus</keyword>
<proteinExistence type="inferred from homology"/>
<feature type="region of interest" description="Disordered" evidence="9">
    <location>
        <begin position="190"/>
        <end position="243"/>
    </location>
</feature>
<keyword evidence="6 8" id="KW-0804">Transcription</keyword>
<dbReference type="Gene3D" id="1.20.58.1710">
    <property type="match status" value="1"/>
</dbReference>
<evidence type="ECO:0000256" key="9">
    <source>
        <dbReference type="SAM" id="MobiDB-lite"/>
    </source>
</evidence>
<evidence type="ECO:0000256" key="3">
    <source>
        <dbReference type="ARBA" id="ARBA00011837"/>
    </source>
</evidence>
<evidence type="ECO:0000256" key="6">
    <source>
        <dbReference type="ARBA" id="ARBA00023163"/>
    </source>
</evidence>
<evidence type="ECO:0000313" key="10">
    <source>
        <dbReference type="Proteomes" id="UP000694941"/>
    </source>
</evidence>
<evidence type="ECO:0000256" key="5">
    <source>
        <dbReference type="ARBA" id="ARBA00023159"/>
    </source>
</evidence>
<evidence type="ECO:0000256" key="1">
    <source>
        <dbReference type="ARBA" id="ARBA00004123"/>
    </source>
</evidence>
<keyword evidence="4 8" id="KW-0805">Transcription regulation</keyword>
<evidence type="ECO:0000256" key="4">
    <source>
        <dbReference type="ARBA" id="ARBA00023015"/>
    </source>
</evidence>
<gene>
    <name evidence="11" type="primary">LOC106465965</name>
    <name evidence="8" type="synonym">MED8</name>
</gene>
<comment type="subcellular location">
    <subcellularLocation>
        <location evidence="1 8">Nucleus</location>
    </subcellularLocation>
</comment>
<evidence type="ECO:0000256" key="7">
    <source>
        <dbReference type="ARBA" id="ARBA00023242"/>
    </source>
</evidence>
<evidence type="ECO:0000256" key="8">
    <source>
        <dbReference type="RuleBase" id="RU364144"/>
    </source>
</evidence>
<comment type="subunit">
    <text evidence="3 8">Component of the Mediator complex.</text>
</comment>
<sequence length="243" mass="26636">MDREEKALEAAIDALISRTQDVKNSLTSFLMKLETEYETINWPNVLDNFALLSGQVNTLMKILKNDKTPLLRNRVLLPLALSPERDEELVKLTENRVQAFSHEVVPDYLRTKLDPEVESVEQQILAKANLTPADAAQKQITSLNKICTNVIDLVKSARDAWESETGQRASVTQTSSMTDTNTLISAISLGKGLKPSTGPMNQASSQQGPIPQVQPSRSVSSGKAPSAVKTNIKAANTVHPYGR</sequence>
<dbReference type="RefSeq" id="XP_013781668.1">
    <property type="nucleotide sequence ID" value="XM_013926214.2"/>
</dbReference>
<dbReference type="GeneID" id="106465965"/>
<accession>A0ABM1BGR2</accession>
<feature type="compositionally biased region" description="Polar residues" evidence="9">
    <location>
        <begin position="198"/>
        <end position="223"/>
    </location>
</feature>
<reference evidence="11" key="1">
    <citation type="submission" date="2025-08" db="UniProtKB">
        <authorList>
            <consortium name="RefSeq"/>
        </authorList>
    </citation>
    <scope>IDENTIFICATION</scope>
    <source>
        <tissue evidence="11">Muscle</tissue>
    </source>
</reference>
<name>A0ABM1BGR2_LIMPO</name>
<evidence type="ECO:0000313" key="11">
    <source>
        <dbReference type="RefSeq" id="XP_013781668.1"/>
    </source>
</evidence>
<comment type="function">
    <text evidence="8">Component of the Mediator complex, a coactivator involved in the regulated transcription of nearly all RNA polymerase II-dependent genes. Mediator functions as a bridge to convey information from gene-specific regulatory proteins to the basal RNA polymerase II transcription machinery. Mediator is recruited to promoters by direct interactions with regulatory proteins and serves as a scaffold for the assembly of a functional preinitiation complex with RNA polymerase II and the general transcription factors.</text>
</comment>
<keyword evidence="5 8" id="KW-0010">Activator</keyword>
<dbReference type="Pfam" id="PF10232">
    <property type="entry name" value="Med8"/>
    <property type="match status" value="1"/>
</dbReference>
<dbReference type="Proteomes" id="UP000694941">
    <property type="component" value="Unplaced"/>
</dbReference>
<keyword evidence="10" id="KW-1185">Reference proteome</keyword>
<comment type="similarity">
    <text evidence="2 8">Belongs to the Mediator complex subunit 8 family.</text>
</comment>
<evidence type="ECO:0000256" key="2">
    <source>
        <dbReference type="ARBA" id="ARBA00005716"/>
    </source>
</evidence>